<organism evidence="1 2">
    <name type="scientific">Diphasiastrum complanatum</name>
    <name type="common">Issler's clubmoss</name>
    <name type="synonym">Lycopodium complanatum</name>
    <dbReference type="NCBI Taxonomy" id="34168"/>
    <lineage>
        <taxon>Eukaryota</taxon>
        <taxon>Viridiplantae</taxon>
        <taxon>Streptophyta</taxon>
        <taxon>Embryophyta</taxon>
        <taxon>Tracheophyta</taxon>
        <taxon>Lycopodiopsida</taxon>
        <taxon>Lycopodiales</taxon>
        <taxon>Lycopodiaceae</taxon>
        <taxon>Lycopodioideae</taxon>
        <taxon>Diphasiastrum</taxon>
    </lineage>
</organism>
<sequence>MYVVEGQRHASYVHTVYDSGSSMAMDEDAISNHPGFRDYSSAFPRLSLLFFLLVFCSFLVFSASPPASSSELRASSFELRARFRGFLRGFRSFGCWQMIVVIIAFVAAARNAALDAGIASSASKSRVPPPRSSPLAAPDFGHPLRPTSPPCMMKFRDIVRLISTMGR</sequence>
<gene>
    <name evidence="1" type="ORF">O6H91_23G035400</name>
</gene>
<name>A0ACC2A9M6_DIPCM</name>
<protein>
    <submittedName>
        <fullName evidence="1">Uncharacterized protein</fullName>
    </submittedName>
</protein>
<accession>A0ACC2A9M6</accession>
<comment type="caution">
    <text evidence="1">The sequence shown here is derived from an EMBL/GenBank/DDBJ whole genome shotgun (WGS) entry which is preliminary data.</text>
</comment>
<evidence type="ECO:0000313" key="2">
    <source>
        <dbReference type="Proteomes" id="UP001162992"/>
    </source>
</evidence>
<dbReference type="EMBL" id="CM055114">
    <property type="protein sequence ID" value="KAJ7514257.1"/>
    <property type="molecule type" value="Genomic_DNA"/>
</dbReference>
<keyword evidence="2" id="KW-1185">Reference proteome</keyword>
<proteinExistence type="predicted"/>
<evidence type="ECO:0000313" key="1">
    <source>
        <dbReference type="EMBL" id="KAJ7514257.1"/>
    </source>
</evidence>
<reference evidence="2" key="1">
    <citation type="journal article" date="2024" name="Proc. Natl. Acad. Sci. U.S.A.">
        <title>Extraordinary preservation of gene collinearity over three hundred million years revealed in homosporous lycophytes.</title>
        <authorList>
            <person name="Li C."/>
            <person name="Wickell D."/>
            <person name="Kuo L.Y."/>
            <person name="Chen X."/>
            <person name="Nie B."/>
            <person name="Liao X."/>
            <person name="Peng D."/>
            <person name="Ji J."/>
            <person name="Jenkins J."/>
            <person name="Williams M."/>
            <person name="Shu S."/>
            <person name="Plott C."/>
            <person name="Barry K."/>
            <person name="Rajasekar S."/>
            <person name="Grimwood J."/>
            <person name="Han X."/>
            <person name="Sun S."/>
            <person name="Hou Z."/>
            <person name="He W."/>
            <person name="Dai G."/>
            <person name="Sun C."/>
            <person name="Schmutz J."/>
            <person name="Leebens-Mack J.H."/>
            <person name="Li F.W."/>
            <person name="Wang L."/>
        </authorList>
    </citation>
    <scope>NUCLEOTIDE SEQUENCE [LARGE SCALE GENOMIC DNA]</scope>
    <source>
        <strain evidence="2">cv. PW_Plant_1</strain>
    </source>
</reference>
<dbReference type="Proteomes" id="UP001162992">
    <property type="component" value="Chromosome 23"/>
</dbReference>